<organism evidence="1 2">
    <name type="scientific">Hygrophoropsis aurantiaca</name>
    <dbReference type="NCBI Taxonomy" id="72124"/>
    <lineage>
        <taxon>Eukaryota</taxon>
        <taxon>Fungi</taxon>
        <taxon>Dikarya</taxon>
        <taxon>Basidiomycota</taxon>
        <taxon>Agaricomycotina</taxon>
        <taxon>Agaricomycetes</taxon>
        <taxon>Agaricomycetidae</taxon>
        <taxon>Boletales</taxon>
        <taxon>Coniophorineae</taxon>
        <taxon>Hygrophoropsidaceae</taxon>
        <taxon>Hygrophoropsis</taxon>
    </lineage>
</organism>
<evidence type="ECO:0000313" key="2">
    <source>
        <dbReference type="Proteomes" id="UP000790377"/>
    </source>
</evidence>
<dbReference type="Proteomes" id="UP000790377">
    <property type="component" value="Unassembled WGS sequence"/>
</dbReference>
<dbReference type="EMBL" id="MU267763">
    <property type="protein sequence ID" value="KAH7909374.1"/>
    <property type="molecule type" value="Genomic_DNA"/>
</dbReference>
<accession>A0ACB8A7Y5</accession>
<protein>
    <submittedName>
        <fullName evidence="1">TPR-like protein</fullName>
    </submittedName>
</protein>
<sequence length="1210" mass="133230">MQSTEGKTEISLTVVGGTGLSPSDDNRPMRFYVVVEVDGKQSRTDERVPSPQSTIEWDACFPLKADKVSQISFRLYECSATSHHLRGDKLIWETRVIAEQLLGCNSKFTYMTLPAKAPYGEGHLIVKVELAADTEVEFPVGERHHGEDLEQEIDWHRALLHLRPLGHPLHSMSLSNLANALSDRFKQFGERADLEKALELHRAALTLRPQGHPRRAVSLNNLASALSIQFEQFGDRANLDEAIELNRTALALNSQGHPNHSMSLSNLAKALSTRFDQSSNRADLDEAIELNHAALALRPPEHPHHSASLNNLACTLSTRFEQFGDRANLDEATELNRAALALNPQGHSLHSMSLNNLADALSTQFEQFGDRANLDEAIELSRAALVLCPPGHPLHSMPLNNLASTLFTRFEQFGDRSDLDEAIELNRAALVLCPQGHPDRSTSLNNLAVTLSARFEQFSHRSDLDEAIELNRAALMLRLPGHPLHPMSLHNLALTLSTRFEQFGDRSDLDEAIELNRTVFVLLPPGHSHHPTSLNNLASALSTRFNQFGDRASLDEAIELSRAALVLCPPGNPLRSMPLNNLASALLTRFKQFGNRSNLDEAIELNRAALVLCPQGHPDRSTSLNNLAATLSTRFEQFSHRSDLDEAIELNRAALMLCLPGHPNHSMSLHNLALALSTQFNQSGDRANLDMALQYHELASTAIICGSWPQFQYSLAWVTVAERFDHVSALNAYRASLGNLDRHAISRSSIVLRHELLKSTPSSLSADSASCALRQHKPDTAVELLEQGRGVIWTQMANLRTPLEHLRGVSALGERLATDLQRISLQLDKSSEGMQQGKGSSSRDAEAQHHRHLAEEWDSVVSQVRQVEGFSRFLLPPLYSDLQQAAAEGPVIVINASKYSCDAIIILLNGSPCHVPLPTITLDDVSELSSTFASVLKGSRNQTQRTQIVSLLRKLWDLVVHPIVCELEKIHVTSGSRIWLCPTSTFTSLPLHAAGPYRKGEQGLSDLYIISYTPTLSALIRTRKNTADSPLSIPMFAVIGQSIPNGGSRESELLSVNVELDLVLGLLPPSVPSSRLSDTQATNHAALNTLHKHSWVHIACHGQQNPAQAFDSCFLMHDKPLSLLDIIHGNISHPEFAFLSACHTAVGDKKTPDEIIHLAAGMQFSGFKSVIGTILEWNAFLAESPTLDICFWTVENGGKTGENPLLYTKK</sequence>
<evidence type="ECO:0000313" key="1">
    <source>
        <dbReference type="EMBL" id="KAH7909374.1"/>
    </source>
</evidence>
<reference evidence="1" key="1">
    <citation type="journal article" date="2021" name="New Phytol.">
        <title>Evolutionary innovations through gain and loss of genes in the ectomycorrhizal Boletales.</title>
        <authorList>
            <person name="Wu G."/>
            <person name="Miyauchi S."/>
            <person name="Morin E."/>
            <person name="Kuo A."/>
            <person name="Drula E."/>
            <person name="Varga T."/>
            <person name="Kohler A."/>
            <person name="Feng B."/>
            <person name="Cao Y."/>
            <person name="Lipzen A."/>
            <person name="Daum C."/>
            <person name="Hundley H."/>
            <person name="Pangilinan J."/>
            <person name="Johnson J."/>
            <person name="Barry K."/>
            <person name="LaButti K."/>
            <person name="Ng V."/>
            <person name="Ahrendt S."/>
            <person name="Min B."/>
            <person name="Choi I.G."/>
            <person name="Park H."/>
            <person name="Plett J.M."/>
            <person name="Magnuson J."/>
            <person name="Spatafora J.W."/>
            <person name="Nagy L.G."/>
            <person name="Henrissat B."/>
            <person name="Grigoriev I.V."/>
            <person name="Yang Z.L."/>
            <person name="Xu J."/>
            <person name="Martin F.M."/>
        </authorList>
    </citation>
    <scope>NUCLEOTIDE SEQUENCE</scope>
    <source>
        <strain evidence="1">ATCC 28755</strain>
    </source>
</reference>
<proteinExistence type="predicted"/>
<keyword evidence="2" id="KW-1185">Reference proteome</keyword>
<gene>
    <name evidence="1" type="ORF">BJ138DRAFT_1181077</name>
</gene>
<comment type="caution">
    <text evidence="1">The sequence shown here is derived from an EMBL/GenBank/DDBJ whole genome shotgun (WGS) entry which is preliminary data.</text>
</comment>
<name>A0ACB8A7Y5_9AGAM</name>